<dbReference type="AlphaFoldDB" id="A0A0A9WWR0"/>
<accession>A0A0A9WWR0</accession>
<reference evidence="1" key="1">
    <citation type="journal article" date="2014" name="PLoS ONE">
        <title>Transcriptome-Based Identification of ABC Transporters in the Western Tarnished Plant Bug Lygus hesperus.</title>
        <authorList>
            <person name="Hull J.J."/>
            <person name="Chaney K."/>
            <person name="Geib S.M."/>
            <person name="Fabrick J.A."/>
            <person name="Brent C.S."/>
            <person name="Walsh D."/>
            <person name="Lavine L.C."/>
        </authorList>
    </citation>
    <scope>NUCLEOTIDE SEQUENCE</scope>
</reference>
<feature type="non-terminal residue" evidence="1">
    <location>
        <position position="136"/>
    </location>
</feature>
<sequence length="136" mass="14894">WSGDSDGCMTLRKVELSAPAVDVACGGMRTTVCLLQDGTHVVYGLRRVKLLNVGALSLNTSKSLFCIPTCAPLEYKESVESARRQLVRTRDVKSVVLTGWDSNIFILHQSSKSENPKSKTCKSVLDACNQTDFEPN</sequence>
<reference evidence="1" key="2">
    <citation type="submission" date="2014-07" db="EMBL/GenBank/DDBJ databases">
        <authorList>
            <person name="Hull J."/>
        </authorList>
    </citation>
    <scope>NUCLEOTIDE SEQUENCE</scope>
</reference>
<protein>
    <submittedName>
        <fullName evidence="1">Protein HAPLESS 2-B</fullName>
    </submittedName>
</protein>
<organism evidence="1">
    <name type="scientific">Lygus hesperus</name>
    <name type="common">Western plant bug</name>
    <dbReference type="NCBI Taxonomy" id="30085"/>
    <lineage>
        <taxon>Eukaryota</taxon>
        <taxon>Metazoa</taxon>
        <taxon>Ecdysozoa</taxon>
        <taxon>Arthropoda</taxon>
        <taxon>Hexapoda</taxon>
        <taxon>Insecta</taxon>
        <taxon>Pterygota</taxon>
        <taxon>Neoptera</taxon>
        <taxon>Paraneoptera</taxon>
        <taxon>Hemiptera</taxon>
        <taxon>Heteroptera</taxon>
        <taxon>Panheteroptera</taxon>
        <taxon>Cimicomorpha</taxon>
        <taxon>Miridae</taxon>
        <taxon>Mirini</taxon>
        <taxon>Lygus</taxon>
    </lineage>
</organism>
<feature type="non-terminal residue" evidence="1">
    <location>
        <position position="1"/>
    </location>
</feature>
<proteinExistence type="predicted"/>
<name>A0A0A9WWR0_LYGHE</name>
<dbReference type="EMBL" id="GBHO01031450">
    <property type="protein sequence ID" value="JAG12154.1"/>
    <property type="molecule type" value="Transcribed_RNA"/>
</dbReference>
<evidence type="ECO:0000313" key="1">
    <source>
        <dbReference type="EMBL" id="JAG12154.1"/>
    </source>
</evidence>
<gene>
    <name evidence="1" type="primary">HAP2B</name>
    <name evidence="1" type="ORF">CM83_47507</name>
</gene>